<dbReference type="GO" id="GO:0005975">
    <property type="term" value="P:carbohydrate metabolic process"/>
    <property type="evidence" value="ECO:0007669"/>
    <property type="project" value="UniProtKB-ARBA"/>
</dbReference>
<dbReference type="RefSeq" id="WP_203748244.1">
    <property type="nucleotide sequence ID" value="NZ_BOMH01000048.1"/>
</dbReference>
<feature type="chain" id="PRO_5037525178" description="Ig-like domain-containing protein" evidence="1">
    <location>
        <begin position="48"/>
        <end position="512"/>
    </location>
</feature>
<dbReference type="InterPro" id="IPR013783">
    <property type="entry name" value="Ig-like_fold"/>
</dbReference>
<evidence type="ECO:0000313" key="3">
    <source>
        <dbReference type="Proteomes" id="UP000619479"/>
    </source>
</evidence>
<evidence type="ECO:0008006" key="4">
    <source>
        <dbReference type="Google" id="ProtNLM"/>
    </source>
</evidence>
<comment type="caution">
    <text evidence="2">The sequence shown here is derived from an EMBL/GenBank/DDBJ whole genome shotgun (WGS) entry which is preliminary data.</text>
</comment>
<name>A0A919IM84_9ACTN</name>
<feature type="signal peptide" evidence="1">
    <location>
        <begin position="1"/>
        <end position="47"/>
    </location>
</feature>
<reference evidence="2" key="1">
    <citation type="submission" date="2021-01" db="EMBL/GenBank/DDBJ databases">
        <title>Whole genome shotgun sequence of Actinoplanes cyaneus NBRC 14990.</title>
        <authorList>
            <person name="Komaki H."/>
            <person name="Tamura T."/>
        </authorList>
    </citation>
    <scope>NUCLEOTIDE SEQUENCE</scope>
    <source>
        <strain evidence="2">NBRC 14990</strain>
    </source>
</reference>
<dbReference type="EMBL" id="BOMH01000048">
    <property type="protein sequence ID" value="GID68489.1"/>
    <property type="molecule type" value="Genomic_DNA"/>
</dbReference>
<protein>
    <recommendedName>
        <fullName evidence="4">Ig-like domain-containing protein</fullName>
    </recommendedName>
</protein>
<gene>
    <name evidence="2" type="ORF">Acy02nite_63700</name>
</gene>
<dbReference type="AlphaFoldDB" id="A0A919IM84"/>
<accession>A0A919IM84</accession>
<evidence type="ECO:0000313" key="2">
    <source>
        <dbReference type="EMBL" id="GID68489.1"/>
    </source>
</evidence>
<keyword evidence="1" id="KW-0732">Signal</keyword>
<dbReference type="Proteomes" id="UP000619479">
    <property type="component" value="Unassembled WGS sequence"/>
</dbReference>
<keyword evidence="3" id="KW-1185">Reference proteome</keyword>
<evidence type="ECO:0000256" key="1">
    <source>
        <dbReference type="SAM" id="SignalP"/>
    </source>
</evidence>
<dbReference type="Pfam" id="PF17957">
    <property type="entry name" value="Big_7"/>
    <property type="match status" value="1"/>
</dbReference>
<proteinExistence type="predicted"/>
<sequence length="512" mass="53924">MDTVDPAPYRRRIVLAMGDAALKTLRAAAIAALSSSLILTAGSPALADDAPADTTAPVIDSIGLTEGQIYTRATTPFVPRVHDDTGVVTLETLVDGAHSRKFSVAKTGMRASADLLSVPDGTPAEITLLAYDAAGNVAEKTVRVIADVHVPTGTISPATLTVMHSGPLKVTVSDLPADIAKVALYSTSTGKDLDVRTEAPWTFNLTTVPGAEFINVRMTDANGNVGYAGATYDIDDTPPVISDVAYSRGPVVSGVPINVKVTTAGATIGPVGTLTATATDQTLRKTEWYVDGELKSTGSTLNWDDRASTRTSATVEIRATDALDQTTSKVFPVTIDRTGPVVTSLTPAQNALVRGSYFVTDSRVEDPSELVDAELVGLPSIANAPAGLAIYPTKDGPLTFTWRYVDKLGNESLASRTVIVDNTRPGLKLTKAPKNLAKVKGKVAVTAAASDKNGVAKVQLLINGKLVATDYRAGYAFSINTAKYGKTFKMQLRAYDRAGNYVSTTTRTYRRG</sequence>
<organism evidence="2 3">
    <name type="scientific">Actinoplanes cyaneus</name>
    <dbReference type="NCBI Taxonomy" id="52696"/>
    <lineage>
        <taxon>Bacteria</taxon>
        <taxon>Bacillati</taxon>
        <taxon>Actinomycetota</taxon>
        <taxon>Actinomycetes</taxon>
        <taxon>Micromonosporales</taxon>
        <taxon>Micromonosporaceae</taxon>
        <taxon>Actinoplanes</taxon>
    </lineage>
</organism>
<dbReference type="Gene3D" id="2.60.40.10">
    <property type="entry name" value="Immunoglobulins"/>
    <property type="match status" value="2"/>
</dbReference>